<dbReference type="AlphaFoldDB" id="A0A1E8PRN4"/>
<dbReference type="Proteomes" id="UP000092634">
    <property type="component" value="Unassembled WGS sequence"/>
</dbReference>
<evidence type="ECO:0000313" key="5">
    <source>
        <dbReference type="EMBL" id="OFJ48922.1"/>
    </source>
</evidence>
<accession>A0A1E8PRN4</accession>
<proteinExistence type="inferred from homology"/>
<dbReference type="Pfam" id="PF13458">
    <property type="entry name" value="Peripla_BP_6"/>
    <property type="match status" value="1"/>
</dbReference>
<evidence type="ECO:0000256" key="3">
    <source>
        <dbReference type="SAM" id="SignalP"/>
    </source>
</evidence>
<evidence type="ECO:0000313" key="6">
    <source>
        <dbReference type="Proteomes" id="UP000092634"/>
    </source>
</evidence>
<dbReference type="PANTHER" id="PTHR47235">
    <property type="entry name" value="BLR6548 PROTEIN"/>
    <property type="match status" value="1"/>
</dbReference>
<evidence type="ECO:0000256" key="1">
    <source>
        <dbReference type="ARBA" id="ARBA00010062"/>
    </source>
</evidence>
<dbReference type="InterPro" id="IPR028082">
    <property type="entry name" value="Peripla_BP_I"/>
</dbReference>
<comment type="similarity">
    <text evidence="1">Belongs to the leucine-binding protein family.</text>
</comment>
<dbReference type="Gene3D" id="3.40.50.2300">
    <property type="match status" value="2"/>
</dbReference>
<feature type="domain" description="Leucine-binding protein" evidence="4">
    <location>
        <begin position="36"/>
        <end position="402"/>
    </location>
</feature>
<dbReference type="EMBL" id="MAQB02000001">
    <property type="protein sequence ID" value="OFJ48922.1"/>
    <property type="molecule type" value="Genomic_DNA"/>
</dbReference>
<feature type="signal peptide" evidence="3">
    <location>
        <begin position="1"/>
        <end position="26"/>
    </location>
</feature>
<evidence type="ECO:0000259" key="4">
    <source>
        <dbReference type="Pfam" id="PF13458"/>
    </source>
</evidence>
<evidence type="ECO:0000256" key="2">
    <source>
        <dbReference type="ARBA" id="ARBA00022729"/>
    </source>
</evidence>
<organism evidence="5 6">
    <name type="scientific">Janthinobacterium lividum</name>
    <dbReference type="NCBI Taxonomy" id="29581"/>
    <lineage>
        <taxon>Bacteria</taxon>
        <taxon>Pseudomonadati</taxon>
        <taxon>Pseudomonadota</taxon>
        <taxon>Betaproteobacteria</taxon>
        <taxon>Burkholderiales</taxon>
        <taxon>Oxalobacteraceae</taxon>
        <taxon>Janthinobacterium</taxon>
    </lineage>
</organism>
<protein>
    <submittedName>
        <fullName evidence="5">ABC transporter permease</fullName>
    </submittedName>
</protein>
<sequence length="443" mass="48413">MKHIKSLMLAAAIASAALTMAGSAQGQEKSQDKEQYIALPSYRVGPYAAGGSGFYGGIIDYFNLVNQAGGVNGVKISWEECETEYNPSRGVECYERLKTKQGGATLVETLSTGVAYGILDRVAQDKIPMTMIGYGRSDAANGKVFPYVYPLISSYWSQAAAMIKYLGDKDGGMDKLKGKKIVHLYHDSAFGKEPLPVLEALSKQYGFELVKIPVAPPGSEQQSQWLQIRQAKPDHVILWGWGVMNSVAIKTAQRNGFPRDKMLGVWWAGSEEDTIPSGDAAKGYTAMTFNTPGNYPVLDDIRKKLYSTGKGNLSDQSRIGSVYHMRGVTAGILWVEAIRVAQEKFGKGKPVTGEQMRWGLENLNVDDARQKAIGALGMFPSVKTSCDDHEGSGAVKVQQWDGKKWTAITPTWIVGDRALVRKLVEESSGKYAEEKKITPACMK</sequence>
<comment type="caution">
    <text evidence="5">The sequence shown here is derived from an EMBL/GenBank/DDBJ whole genome shotgun (WGS) entry which is preliminary data.</text>
</comment>
<feature type="chain" id="PRO_5009214635" evidence="3">
    <location>
        <begin position="27"/>
        <end position="443"/>
    </location>
</feature>
<reference evidence="5 6" key="1">
    <citation type="submission" date="2016-10" db="EMBL/GenBank/DDBJ databases">
        <title>Updated version of Genome Assembly of Janthinobacterium lividum ERGS5:01.</title>
        <authorList>
            <person name="Kumar R."/>
            <person name="Acharya V."/>
            <person name="Singh D."/>
        </authorList>
    </citation>
    <scope>NUCLEOTIDE SEQUENCE [LARGE SCALE GENOMIC DNA]</scope>
    <source>
        <strain evidence="5 6">ERGS5:01</strain>
    </source>
</reference>
<gene>
    <name evidence="5" type="ORF">BA896_008460</name>
</gene>
<dbReference type="PANTHER" id="PTHR47235:SF1">
    <property type="entry name" value="BLR6548 PROTEIN"/>
    <property type="match status" value="1"/>
</dbReference>
<dbReference type="InterPro" id="IPR028081">
    <property type="entry name" value="Leu-bd"/>
</dbReference>
<name>A0A1E8PRN4_9BURK</name>
<dbReference type="SUPFAM" id="SSF53822">
    <property type="entry name" value="Periplasmic binding protein-like I"/>
    <property type="match status" value="1"/>
</dbReference>
<keyword evidence="2 3" id="KW-0732">Signal</keyword>
<dbReference type="CDD" id="cd06334">
    <property type="entry name" value="PBP1_ABC_ligand_binding-like"/>
    <property type="match status" value="1"/>
</dbReference>